<evidence type="ECO:0000256" key="9">
    <source>
        <dbReference type="ARBA" id="ARBA00022958"/>
    </source>
</evidence>
<comment type="catalytic activity">
    <reaction evidence="1 18 19">
        <text>(6R)-NADHX = (6S)-NADHX</text>
        <dbReference type="Rhea" id="RHEA:32215"/>
        <dbReference type="ChEBI" id="CHEBI:64074"/>
        <dbReference type="ChEBI" id="CHEBI:64075"/>
        <dbReference type="EC" id="5.1.99.6"/>
    </reaction>
</comment>
<feature type="binding site" evidence="18">
    <location>
        <position position="169"/>
    </location>
    <ligand>
        <name>K(+)</name>
        <dbReference type="ChEBI" id="CHEBI:29103"/>
    </ligand>
</feature>
<dbReference type="InterPro" id="IPR000631">
    <property type="entry name" value="CARKD"/>
</dbReference>
<dbReference type="Proteomes" id="UP000295536">
    <property type="component" value="Unassembled WGS sequence"/>
</dbReference>
<dbReference type="EMBL" id="VJNC01000008">
    <property type="protein sequence ID" value="TSE21926.1"/>
    <property type="molecule type" value="Genomic_DNA"/>
</dbReference>
<dbReference type="SUPFAM" id="SSF64153">
    <property type="entry name" value="YjeF N-terminal domain-like"/>
    <property type="match status" value="1"/>
</dbReference>
<dbReference type="Pfam" id="PF03853">
    <property type="entry name" value="YjeF_N"/>
    <property type="match status" value="1"/>
</dbReference>
<keyword evidence="11 18" id="KW-0413">Isomerase</keyword>
<keyword evidence="9 18" id="KW-0630">Potassium</keyword>
<comment type="catalytic activity">
    <reaction evidence="16 17 19">
        <text>(6S)-NADPHX + ADP = AMP + phosphate + NADPH + H(+)</text>
        <dbReference type="Rhea" id="RHEA:32235"/>
        <dbReference type="ChEBI" id="CHEBI:15378"/>
        <dbReference type="ChEBI" id="CHEBI:43474"/>
        <dbReference type="ChEBI" id="CHEBI:57783"/>
        <dbReference type="ChEBI" id="CHEBI:64076"/>
        <dbReference type="ChEBI" id="CHEBI:456215"/>
        <dbReference type="ChEBI" id="CHEBI:456216"/>
        <dbReference type="EC" id="4.2.1.136"/>
    </reaction>
</comment>
<feature type="binding site" evidence="17">
    <location>
        <begin position="429"/>
        <end position="433"/>
    </location>
    <ligand>
        <name>AMP</name>
        <dbReference type="ChEBI" id="CHEBI:456215"/>
    </ligand>
</feature>
<dbReference type="PROSITE" id="PS51385">
    <property type="entry name" value="YJEF_N"/>
    <property type="match status" value="1"/>
</dbReference>
<feature type="binding site" evidence="17">
    <location>
        <position position="278"/>
    </location>
    <ligand>
        <name>(6S)-NADPHX</name>
        <dbReference type="ChEBI" id="CHEBI:64076"/>
    </ligand>
</feature>
<evidence type="ECO:0000313" key="23">
    <source>
        <dbReference type="EMBL" id="TSE21926.1"/>
    </source>
</evidence>
<dbReference type="GO" id="GO:0110051">
    <property type="term" value="P:metabolite repair"/>
    <property type="evidence" value="ECO:0007669"/>
    <property type="project" value="TreeGrafter"/>
</dbReference>
<dbReference type="EC" id="4.2.1.136" evidence="19"/>
<feature type="domain" description="YjeF C-terminal" evidence="20">
    <location>
        <begin position="236"/>
        <end position="512"/>
    </location>
</feature>
<comment type="similarity">
    <text evidence="3 19">In the N-terminal section; belongs to the NnrE/AIBP family.</text>
</comment>
<keyword evidence="10 17" id="KW-0520">NAD</keyword>
<dbReference type="Gene3D" id="3.40.1190.20">
    <property type="match status" value="1"/>
</dbReference>
<dbReference type="Gene3D" id="3.40.50.10260">
    <property type="entry name" value="YjeF N-terminal domain"/>
    <property type="match status" value="1"/>
</dbReference>
<feature type="binding site" evidence="18">
    <location>
        <begin position="137"/>
        <end position="143"/>
    </location>
    <ligand>
        <name>(6S)-NADPHX</name>
        <dbReference type="ChEBI" id="CHEBI:64076"/>
    </ligand>
</feature>
<comment type="similarity">
    <text evidence="18">Belongs to the NnrE/AIBP family.</text>
</comment>
<evidence type="ECO:0000256" key="6">
    <source>
        <dbReference type="ARBA" id="ARBA00022741"/>
    </source>
</evidence>
<dbReference type="OrthoDB" id="9806925at2"/>
<dbReference type="SUPFAM" id="SSF53613">
    <property type="entry name" value="Ribokinase-like"/>
    <property type="match status" value="1"/>
</dbReference>
<dbReference type="PROSITE" id="PS01050">
    <property type="entry name" value="YJEF_C_2"/>
    <property type="match status" value="1"/>
</dbReference>
<feature type="domain" description="YjeF N-terminal" evidence="21">
    <location>
        <begin position="23"/>
        <end position="228"/>
    </location>
</feature>
<dbReference type="NCBIfam" id="TIGR00197">
    <property type="entry name" value="yjeF_nterm"/>
    <property type="match status" value="1"/>
</dbReference>
<comment type="function">
    <text evidence="14 19">Bifunctional enzyme that catalyzes the epimerization of the S- and R-forms of NAD(P)HX and the dehydration of the S-form of NAD(P)HX at the expense of ADP, which is converted to AMP. This allows the repair of both epimers of NAD(P)HX, a damaged form of NAD(P)H that is a result of enzymatic or heat-dependent hydration.</text>
</comment>
<dbReference type="HAMAP" id="MF_01965">
    <property type="entry name" value="NADHX_dehydratase"/>
    <property type="match status" value="1"/>
</dbReference>
<dbReference type="GO" id="GO:0046872">
    <property type="term" value="F:metal ion binding"/>
    <property type="evidence" value="ECO:0007669"/>
    <property type="project" value="UniProtKB-UniRule"/>
</dbReference>
<feature type="binding site" evidence="17">
    <location>
        <position position="392"/>
    </location>
    <ligand>
        <name>(6S)-NADPHX</name>
        <dbReference type="ChEBI" id="CHEBI:64076"/>
    </ligand>
</feature>
<keyword evidence="7 17" id="KW-0067">ATP-binding</keyword>
<comment type="subunit">
    <text evidence="17">Homotetramer.</text>
</comment>
<gene>
    <name evidence="18" type="primary">nnrE</name>
    <name evidence="23" type="synonym">nnr</name>
    <name evidence="17" type="synonym">nnrD</name>
    <name evidence="22" type="ORF">EDC36_102103</name>
    <name evidence="23" type="ORF">Tigna_01380</name>
</gene>
<evidence type="ECO:0000256" key="1">
    <source>
        <dbReference type="ARBA" id="ARBA00000013"/>
    </source>
</evidence>
<dbReference type="PANTHER" id="PTHR12592:SF0">
    <property type="entry name" value="ATP-DEPENDENT (S)-NAD(P)H-HYDRATE DEHYDRATASE"/>
    <property type="match status" value="1"/>
</dbReference>
<comment type="function">
    <text evidence="17">Catalyzes the dehydration of the S-form of NAD(P)HX at the expense of ADP, which is converted to AMP. Together with NAD(P)HX epimerase, which catalyzes the epimerization of the S- and R-forms, the enzyme allows the repair of both epimers of NAD(P)HX, a damaged form of NAD(P)H that is a result of enzymatic or heat-dependent hydration.</text>
</comment>
<reference evidence="23 25" key="2">
    <citation type="submission" date="2019-07" db="EMBL/GenBank/DDBJ databases">
        <title>Tepidimonas ignava SPS-1037 draft genome.</title>
        <authorList>
            <person name="Da Costa M.S."/>
            <person name="Froufe H.J.C."/>
            <person name="Egas C."/>
            <person name="Albuquerque L."/>
        </authorList>
    </citation>
    <scope>NUCLEOTIDE SEQUENCE [LARGE SCALE GENOMIC DNA]</scope>
    <source>
        <strain evidence="23 25">SPS-1037</strain>
    </source>
</reference>
<keyword evidence="22" id="KW-0808">Transferase</keyword>
<organism evidence="22 24">
    <name type="scientific">Tepidimonas ignava</name>
    <dbReference type="NCBI Taxonomy" id="114249"/>
    <lineage>
        <taxon>Bacteria</taxon>
        <taxon>Pseudomonadati</taxon>
        <taxon>Pseudomonadota</taxon>
        <taxon>Betaproteobacteria</taxon>
        <taxon>Burkholderiales</taxon>
        <taxon>Tepidimonas</taxon>
    </lineage>
</organism>
<keyword evidence="25" id="KW-1185">Reference proteome</keyword>
<dbReference type="GO" id="GO:0005524">
    <property type="term" value="F:ATP binding"/>
    <property type="evidence" value="ECO:0007669"/>
    <property type="project" value="UniProtKB-UniRule"/>
</dbReference>
<comment type="cofactor">
    <cofactor evidence="18 19">
        <name>K(+)</name>
        <dbReference type="ChEBI" id="CHEBI:29103"/>
    </cofactor>
    <text evidence="18 19">Binds 1 potassium ion per subunit.</text>
</comment>
<evidence type="ECO:0000256" key="18">
    <source>
        <dbReference type="HAMAP-Rule" id="MF_01966"/>
    </source>
</evidence>
<comment type="similarity">
    <text evidence="4 19">In the C-terminal section; belongs to the NnrD/CARKD family.</text>
</comment>
<keyword evidence="12 17" id="KW-0456">Lyase</keyword>
<feature type="binding site" evidence="18">
    <location>
        <begin position="69"/>
        <end position="73"/>
    </location>
    <ligand>
        <name>(6S)-NADPHX</name>
        <dbReference type="ChEBI" id="CHEBI:64076"/>
    </ligand>
</feature>
<feature type="binding site" evidence="17">
    <location>
        <position position="339"/>
    </location>
    <ligand>
        <name>(6S)-NADPHX</name>
        <dbReference type="ChEBI" id="CHEBI:64076"/>
    </ligand>
</feature>
<evidence type="ECO:0000256" key="4">
    <source>
        <dbReference type="ARBA" id="ARBA00009524"/>
    </source>
</evidence>
<feature type="binding site" evidence="18">
    <location>
        <position position="133"/>
    </location>
    <ligand>
        <name>K(+)</name>
        <dbReference type="ChEBI" id="CHEBI:29103"/>
    </ligand>
</feature>
<evidence type="ECO:0000256" key="13">
    <source>
        <dbReference type="ARBA" id="ARBA00023268"/>
    </source>
</evidence>
<keyword evidence="6 17" id="KW-0547">Nucleotide-binding</keyword>
<feature type="binding site" evidence="17">
    <location>
        <position position="458"/>
    </location>
    <ligand>
        <name>AMP</name>
        <dbReference type="ChEBI" id="CHEBI:456215"/>
    </ligand>
</feature>
<feature type="binding site" evidence="18">
    <location>
        <position position="166"/>
    </location>
    <ligand>
        <name>(6S)-NADPHX</name>
        <dbReference type="ChEBI" id="CHEBI:64076"/>
    </ligand>
</feature>
<comment type="caution">
    <text evidence="22">The sequence shown here is derived from an EMBL/GenBank/DDBJ whole genome shotgun (WGS) entry which is preliminary data.</text>
</comment>
<evidence type="ECO:0000259" key="21">
    <source>
        <dbReference type="PROSITE" id="PS51385"/>
    </source>
</evidence>
<evidence type="ECO:0000256" key="12">
    <source>
        <dbReference type="ARBA" id="ARBA00023239"/>
    </source>
</evidence>
<dbReference type="PROSITE" id="PS51383">
    <property type="entry name" value="YJEF_C_3"/>
    <property type="match status" value="1"/>
</dbReference>
<dbReference type="Pfam" id="PF01256">
    <property type="entry name" value="Carb_kinase"/>
    <property type="match status" value="1"/>
</dbReference>
<keyword evidence="13" id="KW-0511">Multifunctional enzyme</keyword>
<dbReference type="GO" id="GO:0052855">
    <property type="term" value="F:ADP-dependent NAD(P)H-hydrate dehydratase activity"/>
    <property type="evidence" value="ECO:0007669"/>
    <property type="project" value="UniProtKB-UniRule"/>
</dbReference>
<protein>
    <recommendedName>
        <fullName evidence="19">Bifunctional NAD(P)H-hydrate repair enzyme</fullName>
    </recommendedName>
    <alternativeName>
        <fullName evidence="19">Nicotinamide nucleotide repair protein</fullName>
    </alternativeName>
    <domain>
        <recommendedName>
            <fullName evidence="19">ADP-dependent (S)-NAD(P)H-hydrate dehydratase</fullName>
            <ecNumber evidence="19">4.2.1.136</ecNumber>
        </recommendedName>
        <alternativeName>
            <fullName evidence="19">ADP-dependent NAD(P)HX dehydratase</fullName>
        </alternativeName>
    </domain>
    <domain>
        <recommendedName>
            <fullName evidence="19">NAD(P)H-hydrate epimerase</fullName>
            <ecNumber evidence="19">5.1.99.6</ecNumber>
        </recommendedName>
    </domain>
</protein>
<evidence type="ECO:0000256" key="2">
    <source>
        <dbReference type="ARBA" id="ARBA00000909"/>
    </source>
</evidence>
<dbReference type="GO" id="GO:0016301">
    <property type="term" value="F:kinase activity"/>
    <property type="evidence" value="ECO:0007669"/>
    <property type="project" value="UniProtKB-KW"/>
</dbReference>
<evidence type="ECO:0000313" key="24">
    <source>
        <dbReference type="Proteomes" id="UP000295536"/>
    </source>
</evidence>
<evidence type="ECO:0000313" key="25">
    <source>
        <dbReference type="Proteomes" id="UP000315577"/>
    </source>
</evidence>
<dbReference type="EMBL" id="SMAH01000002">
    <property type="protein sequence ID" value="TCS99426.1"/>
    <property type="molecule type" value="Genomic_DNA"/>
</dbReference>
<keyword evidence="8 17" id="KW-0521">NADP</keyword>
<evidence type="ECO:0000256" key="5">
    <source>
        <dbReference type="ARBA" id="ARBA00022723"/>
    </source>
</evidence>
<name>A0A4R3LNB7_9BURK</name>
<dbReference type="InterPro" id="IPR017953">
    <property type="entry name" value="Carbohydrate_kinase_pred_CS"/>
</dbReference>
<evidence type="ECO:0000256" key="19">
    <source>
        <dbReference type="PIRNR" id="PIRNR017184"/>
    </source>
</evidence>
<dbReference type="InterPro" id="IPR029056">
    <property type="entry name" value="Ribokinase-like"/>
</dbReference>
<evidence type="ECO:0000256" key="14">
    <source>
        <dbReference type="ARBA" id="ARBA00025153"/>
    </source>
</evidence>
<keyword evidence="22" id="KW-0418">Kinase</keyword>
<reference evidence="22 24" key="1">
    <citation type="submission" date="2019-03" db="EMBL/GenBank/DDBJ databases">
        <title>Genomic Encyclopedia of Type Strains, Phase IV (KMG-IV): sequencing the most valuable type-strain genomes for metagenomic binning, comparative biology and taxonomic classification.</title>
        <authorList>
            <person name="Goeker M."/>
        </authorList>
    </citation>
    <scope>NUCLEOTIDE SEQUENCE [LARGE SCALE GENOMIC DNA]</scope>
    <source>
        <strain evidence="22 24">DSM 12034</strain>
    </source>
</reference>
<comment type="similarity">
    <text evidence="17">Belongs to the NnrD/CARKD family.</text>
</comment>
<comment type="caution">
    <text evidence="18">Lacks conserved residue(s) required for the propagation of feature annotation.</text>
</comment>
<evidence type="ECO:0000256" key="11">
    <source>
        <dbReference type="ARBA" id="ARBA00023235"/>
    </source>
</evidence>
<dbReference type="EC" id="5.1.99.6" evidence="19"/>
<dbReference type="CDD" id="cd01171">
    <property type="entry name" value="YXKO-related"/>
    <property type="match status" value="1"/>
</dbReference>
<dbReference type="RefSeq" id="WP_132961573.1">
    <property type="nucleotide sequence ID" value="NZ_SMAH01000002.1"/>
</dbReference>
<dbReference type="PIRSF" id="PIRSF017184">
    <property type="entry name" value="Nnr"/>
    <property type="match status" value="1"/>
</dbReference>
<comment type="function">
    <text evidence="18">Catalyzes the epimerization of the S- and R-forms of NAD(P)HX, a damaged form of NAD(P)H that is a result of enzymatic or heat-dependent hydration. This is a prerequisite for the S-specific NAD(P)H-hydrate dehydratase to allow the repair of both epimers of NAD(P)HX.</text>
</comment>
<evidence type="ECO:0000256" key="7">
    <source>
        <dbReference type="ARBA" id="ARBA00022840"/>
    </source>
</evidence>
<dbReference type="InterPro" id="IPR030677">
    <property type="entry name" value="Nnr"/>
</dbReference>
<accession>A0A4R3LNB7</accession>
<dbReference type="GO" id="GO:0046496">
    <property type="term" value="P:nicotinamide nucleotide metabolic process"/>
    <property type="evidence" value="ECO:0007669"/>
    <property type="project" value="UniProtKB-UniRule"/>
</dbReference>
<evidence type="ECO:0000256" key="16">
    <source>
        <dbReference type="ARBA" id="ARBA00049209"/>
    </source>
</evidence>
<dbReference type="Proteomes" id="UP000315577">
    <property type="component" value="Unassembled WGS sequence"/>
</dbReference>
<dbReference type="InterPro" id="IPR004443">
    <property type="entry name" value="YjeF_N_dom"/>
</dbReference>
<feature type="binding site" evidence="18">
    <location>
        <position position="70"/>
    </location>
    <ligand>
        <name>K(+)</name>
        <dbReference type="ChEBI" id="CHEBI:29103"/>
    </ligand>
</feature>
<evidence type="ECO:0000256" key="3">
    <source>
        <dbReference type="ARBA" id="ARBA00006001"/>
    </source>
</evidence>
<feature type="binding site" evidence="17">
    <location>
        <position position="459"/>
    </location>
    <ligand>
        <name>(6S)-NADPHX</name>
        <dbReference type="ChEBI" id="CHEBI:64076"/>
    </ligand>
</feature>
<evidence type="ECO:0000256" key="8">
    <source>
        <dbReference type="ARBA" id="ARBA00022857"/>
    </source>
</evidence>
<evidence type="ECO:0000256" key="15">
    <source>
        <dbReference type="ARBA" id="ARBA00048238"/>
    </source>
</evidence>
<comment type="cofactor">
    <cofactor evidence="17">
        <name>Mg(2+)</name>
        <dbReference type="ChEBI" id="CHEBI:18420"/>
    </cofactor>
</comment>
<dbReference type="HAMAP" id="MF_01966">
    <property type="entry name" value="NADHX_epimerase"/>
    <property type="match status" value="1"/>
</dbReference>
<evidence type="ECO:0000256" key="17">
    <source>
        <dbReference type="HAMAP-Rule" id="MF_01965"/>
    </source>
</evidence>
<evidence type="ECO:0000259" key="20">
    <source>
        <dbReference type="PROSITE" id="PS51383"/>
    </source>
</evidence>
<dbReference type="GO" id="GO:0052856">
    <property type="term" value="F:NAD(P)HX epimerase activity"/>
    <property type="evidence" value="ECO:0007669"/>
    <property type="project" value="UniProtKB-UniRule"/>
</dbReference>
<keyword evidence="5 18" id="KW-0479">Metal-binding</keyword>
<proteinExistence type="inferred from homology"/>
<comment type="catalytic activity">
    <reaction evidence="2 18 19">
        <text>(6R)-NADPHX = (6S)-NADPHX</text>
        <dbReference type="Rhea" id="RHEA:32227"/>
        <dbReference type="ChEBI" id="CHEBI:64076"/>
        <dbReference type="ChEBI" id="CHEBI:64077"/>
        <dbReference type="EC" id="5.1.99.6"/>
    </reaction>
</comment>
<comment type="catalytic activity">
    <reaction evidence="15 17 19">
        <text>(6S)-NADHX + ADP = AMP + phosphate + NADH + H(+)</text>
        <dbReference type="Rhea" id="RHEA:32223"/>
        <dbReference type="ChEBI" id="CHEBI:15378"/>
        <dbReference type="ChEBI" id="CHEBI:43474"/>
        <dbReference type="ChEBI" id="CHEBI:57945"/>
        <dbReference type="ChEBI" id="CHEBI:64074"/>
        <dbReference type="ChEBI" id="CHEBI:456215"/>
        <dbReference type="ChEBI" id="CHEBI:456216"/>
        <dbReference type="EC" id="4.2.1.136"/>
    </reaction>
</comment>
<evidence type="ECO:0000313" key="22">
    <source>
        <dbReference type="EMBL" id="TCS99426.1"/>
    </source>
</evidence>
<dbReference type="AlphaFoldDB" id="A0A4R3LNB7"/>
<sequence length="512" mass="53455">MQRIVPCPKASTPLRPLHDRDASRQLEQRLAATLPPHTLMRRAGLAVARLAMAWQPHAQRIVVLAGGGNNGGDGLVAAARLAQDWPERDVAVWWLGDPERLPDDARWAWQHARAANLTWLQAAPDSPPDLVIDALLGLGLDRPVQGTTLAALRWLQACPAPTLCVDLPSGLDPNTGHWWADTPAQPVAARATLSLLTLKPGLFTGLGRAVAGETIWFDDLGAQADPTTAAAWLVTSAGWPDAAALRADHASHKGSRGDVLVLGGALPAAHAGVGMGGAALLAARAALRAGAGRVYVALVGEANQIPPWDAGQPALMLRSAAAALDSDLPERATVVAGCGGGPGMATLLDTVLARSPRLVLDADALNALAGRTDPDPLAQRRARRWWTVLTPHPLEAARLLRTDTASVQRDRLAAARTLAERWHAVVVLKGSGSVVAAPGLTPRVVASGSGWLATAGSGDTLAGLLGARLSALPWPAPPEDLLAAVADTVALHGTLPEHWPHRWPPTASDLLP</sequence>
<evidence type="ECO:0000256" key="10">
    <source>
        <dbReference type="ARBA" id="ARBA00023027"/>
    </source>
</evidence>
<dbReference type="PANTHER" id="PTHR12592">
    <property type="entry name" value="ATP-DEPENDENT (S)-NAD(P)H-HYDRATE DEHYDRATASE FAMILY MEMBER"/>
    <property type="match status" value="1"/>
</dbReference>
<dbReference type="InterPro" id="IPR036652">
    <property type="entry name" value="YjeF_N_dom_sf"/>
</dbReference>